<evidence type="ECO:0000313" key="2">
    <source>
        <dbReference type="EMBL" id="MBO0347510.1"/>
    </source>
</evidence>
<accession>A0A939J730</accession>
<evidence type="ECO:0000256" key="1">
    <source>
        <dbReference type="SAM" id="MobiDB-lite"/>
    </source>
</evidence>
<evidence type="ECO:0000313" key="3">
    <source>
        <dbReference type="Proteomes" id="UP000664779"/>
    </source>
</evidence>
<name>A0A939J730_9HYPH</name>
<feature type="compositionally biased region" description="Basic and acidic residues" evidence="1">
    <location>
        <begin position="52"/>
        <end position="65"/>
    </location>
</feature>
<reference evidence="2" key="1">
    <citation type="submission" date="2021-03" db="EMBL/GenBank/DDBJ databases">
        <title>Roseibium sp. CAU 1637 isolated from Incheon.</title>
        <authorList>
            <person name="Kim W."/>
        </authorList>
    </citation>
    <scope>NUCLEOTIDE SEQUENCE</scope>
    <source>
        <strain evidence="2">CAU 1637</strain>
    </source>
</reference>
<dbReference type="AlphaFoldDB" id="A0A939J730"/>
<sequence>MNSLTVIVSNCLIMVFEDSDMNGSEDIPVETERRRDDAFHRALTTPPMPKPKAKEGKETKDKPGQ</sequence>
<comment type="caution">
    <text evidence="2">The sequence shown here is derived from an EMBL/GenBank/DDBJ whole genome shotgun (WGS) entry which is preliminary data.</text>
</comment>
<keyword evidence="3" id="KW-1185">Reference proteome</keyword>
<dbReference type="EMBL" id="JAFLNF010000014">
    <property type="protein sequence ID" value="MBO0347510.1"/>
    <property type="molecule type" value="Genomic_DNA"/>
</dbReference>
<feature type="region of interest" description="Disordered" evidence="1">
    <location>
        <begin position="20"/>
        <end position="65"/>
    </location>
</feature>
<gene>
    <name evidence="2" type="ORF">J0X15_19930</name>
</gene>
<feature type="compositionally biased region" description="Basic and acidic residues" evidence="1">
    <location>
        <begin position="30"/>
        <end position="40"/>
    </location>
</feature>
<dbReference type="Proteomes" id="UP000664779">
    <property type="component" value="Unassembled WGS sequence"/>
</dbReference>
<dbReference type="RefSeq" id="WP_206944743.1">
    <property type="nucleotide sequence ID" value="NZ_JAFLNF010000014.1"/>
</dbReference>
<organism evidence="2 3">
    <name type="scientific">Roseibium limicola</name>
    <dbReference type="NCBI Taxonomy" id="2816037"/>
    <lineage>
        <taxon>Bacteria</taxon>
        <taxon>Pseudomonadati</taxon>
        <taxon>Pseudomonadota</taxon>
        <taxon>Alphaproteobacteria</taxon>
        <taxon>Hyphomicrobiales</taxon>
        <taxon>Stappiaceae</taxon>
        <taxon>Roseibium</taxon>
    </lineage>
</organism>
<protein>
    <submittedName>
        <fullName evidence="2">Uncharacterized protein</fullName>
    </submittedName>
</protein>
<proteinExistence type="predicted"/>